<evidence type="ECO:0000256" key="2">
    <source>
        <dbReference type="SAM" id="MobiDB-lite"/>
    </source>
</evidence>
<organism evidence="4 5">
    <name type="scientific">Halocalculus aciditolerans</name>
    <dbReference type="NCBI Taxonomy" id="1383812"/>
    <lineage>
        <taxon>Archaea</taxon>
        <taxon>Methanobacteriati</taxon>
        <taxon>Methanobacteriota</taxon>
        <taxon>Stenosarchaea group</taxon>
        <taxon>Halobacteria</taxon>
        <taxon>Halobacteriales</taxon>
        <taxon>Halobacteriaceae</taxon>
        <taxon>Halocalculus</taxon>
    </lineage>
</organism>
<name>A0A830F3Z8_9EURY</name>
<sequence length="207" mass="22154">MHDHGDHEHSHDHGGDGDGFDEEMHDVDWGRVRERQVARGEHVETWFDDAGIDAGDDVLEVGCGPGYVTERLAERVGEDGRVVAFDRQLGALASFTGDVPENVSLVLGDAESLPIAPCEPVTALVAYVLHHADRPARVLAELAGALPSGSRVFVAEYAPDADSEVGPPTHYRIAAGTIDGWLADAGFDVTDEFGYENATYAYLASVA</sequence>
<evidence type="ECO:0000313" key="5">
    <source>
        <dbReference type="Proteomes" id="UP000607197"/>
    </source>
</evidence>
<dbReference type="InterPro" id="IPR029063">
    <property type="entry name" value="SAM-dependent_MTases_sf"/>
</dbReference>
<reference evidence="4" key="2">
    <citation type="submission" date="2020-09" db="EMBL/GenBank/DDBJ databases">
        <authorList>
            <person name="Sun Q."/>
            <person name="Ohkuma M."/>
        </authorList>
    </citation>
    <scope>NUCLEOTIDE SEQUENCE</scope>
    <source>
        <strain evidence="4">JCM 19596</strain>
    </source>
</reference>
<dbReference type="EMBL" id="BMPG01000002">
    <property type="protein sequence ID" value="GGL60380.1"/>
    <property type="molecule type" value="Genomic_DNA"/>
</dbReference>
<keyword evidence="1" id="KW-0808">Transferase</keyword>
<feature type="region of interest" description="Disordered" evidence="2">
    <location>
        <begin position="1"/>
        <end position="24"/>
    </location>
</feature>
<dbReference type="AlphaFoldDB" id="A0A830F3Z8"/>
<dbReference type="Proteomes" id="UP000607197">
    <property type="component" value="Unassembled WGS sequence"/>
</dbReference>
<gene>
    <name evidence="4" type="ORF">GCM10009039_18290</name>
</gene>
<feature type="compositionally biased region" description="Basic and acidic residues" evidence="2">
    <location>
        <begin position="1"/>
        <end position="16"/>
    </location>
</feature>
<dbReference type="PANTHER" id="PTHR43861:SF3">
    <property type="entry name" value="PUTATIVE (AFU_ORTHOLOGUE AFUA_2G14390)-RELATED"/>
    <property type="match status" value="1"/>
</dbReference>
<evidence type="ECO:0000259" key="3">
    <source>
        <dbReference type="Pfam" id="PF13649"/>
    </source>
</evidence>
<dbReference type="Pfam" id="PF13649">
    <property type="entry name" value="Methyltransf_25"/>
    <property type="match status" value="1"/>
</dbReference>
<dbReference type="InterPro" id="IPR041698">
    <property type="entry name" value="Methyltransf_25"/>
</dbReference>
<reference evidence="4" key="1">
    <citation type="journal article" date="2014" name="Int. J. Syst. Evol. Microbiol.">
        <title>Complete genome sequence of Corynebacterium casei LMG S-19264T (=DSM 44701T), isolated from a smear-ripened cheese.</title>
        <authorList>
            <consortium name="US DOE Joint Genome Institute (JGI-PGF)"/>
            <person name="Walter F."/>
            <person name="Albersmeier A."/>
            <person name="Kalinowski J."/>
            <person name="Ruckert C."/>
        </authorList>
    </citation>
    <scope>NUCLEOTIDE SEQUENCE</scope>
    <source>
        <strain evidence="4">JCM 19596</strain>
    </source>
</reference>
<proteinExistence type="predicted"/>
<dbReference type="RefSeq" id="WP_188978162.1">
    <property type="nucleotide sequence ID" value="NZ_BMPG01000002.1"/>
</dbReference>
<dbReference type="OrthoDB" id="182741at2157"/>
<feature type="domain" description="Methyltransferase" evidence="3">
    <location>
        <begin position="58"/>
        <end position="146"/>
    </location>
</feature>
<dbReference type="GO" id="GO:0016740">
    <property type="term" value="F:transferase activity"/>
    <property type="evidence" value="ECO:0007669"/>
    <property type="project" value="UniProtKB-KW"/>
</dbReference>
<dbReference type="CDD" id="cd02440">
    <property type="entry name" value="AdoMet_MTases"/>
    <property type="match status" value="1"/>
</dbReference>
<comment type="caution">
    <text evidence="4">The sequence shown here is derived from an EMBL/GenBank/DDBJ whole genome shotgun (WGS) entry which is preliminary data.</text>
</comment>
<dbReference type="PANTHER" id="PTHR43861">
    <property type="entry name" value="TRANS-ACONITATE 2-METHYLTRANSFERASE-RELATED"/>
    <property type="match status" value="1"/>
</dbReference>
<evidence type="ECO:0000256" key="1">
    <source>
        <dbReference type="ARBA" id="ARBA00022679"/>
    </source>
</evidence>
<evidence type="ECO:0000313" key="4">
    <source>
        <dbReference type="EMBL" id="GGL60380.1"/>
    </source>
</evidence>
<protein>
    <recommendedName>
        <fullName evidence="3">Methyltransferase domain-containing protein</fullName>
    </recommendedName>
</protein>
<dbReference type="Gene3D" id="3.40.50.150">
    <property type="entry name" value="Vaccinia Virus protein VP39"/>
    <property type="match status" value="1"/>
</dbReference>
<accession>A0A830F3Z8</accession>
<keyword evidence="5" id="KW-1185">Reference proteome</keyword>
<dbReference type="SUPFAM" id="SSF53335">
    <property type="entry name" value="S-adenosyl-L-methionine-dependent methyltransferases"/>
    <property type="match status" value="1"/>
</dbReference>